<dbReference type="GO" id="GO:0016491">
    <property type="term" value="F:oxidoreductase activity"/>
    <property type="evidence" value="ECO:0007669"/>
    <property type="project" value="InterPro"/>
</dbReference>
<dbReference type="AlphaFoldDB" id="A0A3S9WNS1"/>
<dbReference type="InterPro" id="IPR039261">
    <property type="entry name" value="FNR_nucleotide-bd"/>
</dbReference>
<dbReference type="InterPro" id="IPR007037">
    <property type="entry name" value="SIP_rossman_dom"/>
</dbReference>
<dbReference type="CDD" id="cd06193">
    <property type="entry name" value="siderophore_interacting"/>
    <property type="match status" value="1"/>
</dbReference>
<dbReference type="EMBL" id="CP031422">
    <property type="protein sequence ID" value="AZS41709.1"/>
    <property type="molecule type" value="Genomic_DNA"/>
</dbReference>
<proteinExistence type="predicted"/>
<dbReference type="InterPro" id="IPR017927">
    <property type="entry name" value="FAD-bd_FR_type"/>
</dbReference>
<dbReference type="Proteomes" id="UP000274841">
    <property type="component" value="Chromosome"/>
</dbReference>
<name>A0A3S9WNS1_9MICO</name>
<dbReference type="KEGG" id="moy:CVS54_03068"/>
<evidence type="ECO:0000313" key="2">
    <source>
        <dbReference type="EMBL" id="AZS41709.1"/>
    </source>
</evidence>
<dbReference type="PANTHER" id="PTHR30157:SF0">
    <property type="entry name" value="NADPH-DEPENDENT FERRIC-CHELATE REDUCTASE"/>
    <property type="match status" value="1"/>
</dbReference>
<dbReference type="PANTHER" id="PTHR30157">
    <property type="entry name" value="FERRIC REDUCTASE, NADPH-DEPENDENT"/>
    <property type="match status" value="1"/>
</dbReference>
<reference evidence="2 3" key="1">
    <citation type="submission" date="2018-08" db="EMBL/GenBank/DDBJ databases">
        <title>Microbacterium oxydans strain HG3.</title>
        <authorList>
            <person name="ORTET P."/>
        </authorList>
    </citation>
    <scope>NUCLEOTIDE SEQUENCE [LARGE SCALE GENOMIC DNA]</scope>
    <source>
        <strain evidence="2 3">HG3</strain>
    </source>
</reference>
<dbReference type="SUPFAM" id="SSF63380">
    <property type="entry name" value="Riboflavin synthase domain-like"/>
    <property type="match status" value="1"/>
</dbReference>
<gene>
    <name evidence="2" type="primary">viuB_4</name>
    <name evidence="2" type="ORF">CVS54_03068</name>
</gene>
<dbReference type="RefSeq" id="WP_046747779.1">
    <property type="nucleotide sequence ID" value="NZ_CP031422.1"/>
</dbReference>
<dbReference type="Gene3D" id="3.40.50.80">
    <property type="entry name" value="Nucleotide-binding domain of ferredoxin-NADP reductase (FNR) module"/>
    <property type="match status" value="1"/>
</dbReference>
<dbReference type="InterPro" id="IPR017938">
    <property type="entry name" value="Riboflavin_synthase-like_b-brl"/>
</dbReference>
<dbReference type="InterPro" id="IPR039374">
    <property type="entry name" value="SIP_fam"/>
</dbReference>
<dbReference type="Gene3D" id="2.40.30.10">
    <property type="entry name" value="Translation factors"/>
    <property type="match status" value="1"/>
</dbReference>
<protein>
    <submittedName>
        <fullName evidence="2">Vibriobactin utilization protein ViuB</fullName>
    </submittedName>
</protein>
<evidence type="ECO:0000259" key="1">
    <source>
        <dbReference type="PROSITE" id="PS51384"/>
    </source>
</evidence>
<dbReference type="InterPro" id="IPR013113">
    <property type="entry name" value="SIP_FAD-bd"/>
</dbReference>
<sequence length="296" mass="31928">MSIHRGIVSSTTTLTPTLVRVTLGGEGVAEFLSTGIGDEYVRVFFPHGDDPMDVSLPVPAGDWWETPEGAPEAPMRTYTISGVRPDAGELDIDFVIHEAGVAGPWAARAQPGHVLGLNSPTGLYSPPEGITWQVLVADLTGLPAVARIIAEAPRGVRTRVVLEVPSESDRIGLEAGADVEVTWVVGGNGHGPSALGPLVRGIVDDRLPLDEGYVWVAGETVALRDVRKYLRKELGLPATRFKVVGYWTPVAAWEEKFAALPESVQKELDAIWADAEDDEPEDVQVRFEERLDQLGL</sequence>
<feature type="domain" description="FAD-binding FR-type" evidence="1">
    <location>
        <begin position="1"/>
        <end position="127"/>
    </location>
</feature>
<evidence type="ECO:0000313" key="3">
    <source>
        <dbReference type="Proteomes" id="UP000274841"/>
    </source>
</evidence>
<dbReference type="Pfam" id="PF08021">
    <property type="entry name" value="FAD_binding_9"/>
    <property type="match status" value="1"/>
</dbReference>
<accession>A0A3S9WNS1</accession>
<organism evidence="2 3">
    <name type="scientific">Microbacterium oxydans</name>
    <dbReference type="NCBI Taxonomy" id="82380"/>
    <lineage>
        <taxon>Bacteria</taxon>
        <taxon>Bacillati</taxon>
        <taxon>Actinomycetota</taxon>
        <taxon>Actinomycetes</taxon>
        <taxon>Micrococcales</taxon>
        <taxon>Microbacteriaceae</taxon>
        <taxon>Microbacterium</taxon>
    </lineage>
</organism>
<dbReference type="Pfam" id="PF04954">
    <property type="entry name" value="SIP"/>
    <property type="match status" value="1"/>
</dbReference>
<dbReference type="PROSITE" id="PS51384">
    <property type="entry name" value="FAD_FR"/>
    <property type="match status" value="1"/>
</dbReference>